<name>U6L345_EIMTE</name>
<protein>
    <submittedName>
        <fullName evidence="1">Uncharacterized protein</fullName>
    </submittedName>
</protein>
<dbReference type="AlphaFoldDB" id="U6L345"/>
<reference evidence="1" key="1">
    <citation type="submission" date="2013-10" db="EMBL/GenBank/DDBJ databases">
        <title>Genomic analysis of the causative agents of coccidiosis in chickens.</title>
        <authorList>
            <person name="Reid A.J."/>
            <person name="Blake D."/>
            <person name="Billington K."/>
            <person name="Browne H."/>
            <person name="Dunn M."/>
            <person name="Hung S."/>
            <person name="Kawahara F."/>
            <person name="Miranda-Saavedra D."/>
            <person name="Mourier T."/>
            <person name="Nagra H."/>
            <person name="Otto T.D."/>
            <person name="Rawlings N."/>
            <person name="Sanchez A."/>
            <person name="Sanders M."/>
            <person name="Subramaniam C."/>
            <person name="Tay Y."/>
            <person name="Dear P."/>
            <person name="Doerig C."/>
            <person name="Gruber A."/>
            <person name="Parkinson J."/>
            <person name="Shirley M."/>
            <person name="Wan K.L."/>
            <person name="Berriman M."/>
            <person name="Tomley F."/>
            <person name="Pain A."/>
        </authorList>
    </citation>
    <scope>NUCLEOTIDE SEQUENCE [LARGE SCALE GENOMIC DNA]</scope>
    <source>
        <strain evidence="1">Houghton</strain>
    </source>
</reference>
<accession>U6L345</accession>
<evidence type="ECO:0000313" key="2">
    <source>
        <dbReference type="Proteomes" id="UP000030747"/>
    </source>
</evidence>
<dbReference type="Gene3D" id="3.90.226.10">
    <property type="entry name" value="2-enoyl-CoA Hydratase, Chain A, domain 1"/>
    <property type="match status" value="1"/>
</dbReference>
<organism evidence="1 2">
    <name type="scientific">Eimeria tenella</name>
    <name type="common">Coccidian parasite</name>
    <dbReference type="NCBI Taxonomy" id="5802"/>
    <lineage>
        <taxon>Eukaryota</taxon>
        <taxon>Sar</taxon>
        <taxon>Alveolata</taxon>
        <taxon>Apicomplexa</taxon>
        <taxon>Conoidasida</taxon>
        <taxon>Coccidia</taxon>
        <taxon>Eucoccidiorida</taxon>
        <taxon>Eimeriorina</taxon>
        <taxon>Eimeriidae</taxon>
        <taxon>Eimeria</taxon>
    </lineage>
</organism>
<feature type="non-terminal residue" evidence="1">
    <location>
        <position position="122"/>
    </location>
</feature>
<keyword evidence="2" id="KW-1185">Reference proteome</keyword>
<dbReference type="EMBL" id="HG677329">
    <property type="protein sequence ID" value="CDJ44586.1"/>
    <property type="molecule type" value="Genomic_DNA"/>
</dbReference>
<dbReference type="GeneID" id="25256422"/>
<proteinExistence type="predicted"/>
<dbReference type="Proteomes" id="UP000030747">
    <property type="component" value="Unassembled WGS sequence"/>
</dbReference>
<gene>
    <name evidence="1" type="ORF">ETH_00036905</name>
</gene>
<evidence type="ECO:0000313" key="1">
    <source>
        <dbReference type="EMBL" id="CDJ44586.1"/>
    </source>
</evidence>
<feature type="non-terminal residue" evidence="1">
    <location>
        <position position="1"/>
    </location>
</feature>
<dbReference type="RefSeq" id="XP_013235334.1">
    <property type="nucleotide sequence ID" value="XM_013379880.1"/>
</dbReference>
<dbReference type="VEuPathDB" id="ToxoDB:ETH_00036905"/>
<reference evidence="1" key="2">
    <citation type="submission" date="2013-10" db="EMBL/GenBank/DDBJ databases">
        <authorList>
            <person name="Aslett M."/>
        </authorList>
    </citation>
    <scope>NUCLEOTIDE SEQUENCE [LARGE SCALE GENOMIC DNA]</scope>
    <source>
        <strain evidence="1">Houghton</strain>
    </source>
</reference>
<sequence length="122" mass="12300">LLLLVEPLSAEVSRQLTAQLLHLGASGVSAATLHISSPGYGTDAQGAQQGGDLEWLPVAALLLQHRAAAAAAAAAGSSSSRRQQQQQQQLTVTTIALGHAGGPAALLLACGAAGRRFATRNT</sequence>